<keyword evidence="3 7" id="KW-0819">tRNA processing</keyword>
<dbReference type="EC" id="6.3.4.19" evidence="7"/>
<evidence type="ECO:0000313" key="11">
    <source>
        <dbReference type="Proteomes" id="UP001515100"/>
    </source>
</evidence>
<comment type="catalytic activity">
    <reaction evidence="6 7">
        <text>cytidine(34) in tRNA(Ile2) + L-lysine + ATP = lysidine(34) in tRNA(Ile2) + AMP + diphosphate + H(+)</text>
        <dbReference type="Rhea" id="RHEA:43744"/>
        <dbReference type="Rhea" id="RHEA-COMP:10625"/>
        <dbReference type="Rhea" id="RHEA-COMP:10670"/>
        <dbReference type="ChEBI" id="CHEBI:15378"/>
        <dbReference type="ChEBI" id="CHEBI:30616"/>
        <dbReference type="ChEBI" id="CHEBI:32551"/>
        <dbReference type="ChEBI" id="CHEBI:33019"/>
        <dbReference type="ChEBI" id="CHEBI:82748"/>
        <dbReference type="ChEBI" id="CHEBI:83665"/>
        <dbReference type="ChEBI" id="CHEBI:456215"/>
        <dbReference type="EC" id="6.3.4.19"/>
    </reaction>
</comment>
<dbReference type="GO" id="GO:0006400">
    <property type="term" value="P:tRNA modification"/>
    <property type="evidence" value="ECO:0007669"/>
    <property type="project" value="UniProtKB-UniRule"/>
</dbReference>
<dbReference type="Proteomes" id="UP001515100">
    <property type="component" value="Unassembled WGS sequence"/>
</dbReference>
<gene>
    <name evidence="7 10" type="primary">tilS</name>
    <name evidence="10" type="ORF">ESP62_001805</name>
</gene>
<feature type="domain" description="tRNA(Ile)-lysidine synthase substrate-binding" evidence="9">
    <location>
        <begin position="241"/>
        <end position="303"/>
    </location>
</feature>
<dbReference type="HAMAP" id="MF_01161">
    <property type="entry name" value="tRNA_Ile_lys_synt"/>
    <property type="match status" value="1"/>
</dbReference>
<protein>
    <recommendedName>
        <fullName evidence="7">tRNA(Ile)-lysidine synthase</fullName>
        <ecNumber evidence="7">6.3.4.19</ecNumber>
    </recommendedName>
    <alternativeName>
        <fullName evidence="7">tRNA(Ile)-2-lysyl-cytidine synthase</fullName>
    </alternativeName>
    <alternativeName>
        <fullName evidence="7">tRNA(Ile)-lysidine synthetase</fullName>
    </alternativeName>
</protein>
<keyword evidence="4 7" id="KW-0547">Nucleotide-binding</keyword>
<dbReference type="InterPro" id="IPR014729">
    <property type="entry name" value="Rossmann-like_a/b/a_fold"/>
</dbReference>
<keyword evidence="5 7" id="KW-0067">ATP-binding</keyword>
<feature type="domain" description="tRNA(Ile)-lysidine/2-thiocytidine synthase N-terminal" evidence="8">
    <location>
        <begin position="29"/>
        <end position="198"/>
    </location>
</feature>
<organism evidence="10 11">
    <name type="scientific">Aeromicrobium fastidiosum</name>
    <dbReference type="NCBI Taxonomy" id="52699"/>
    <lineage>
        <taxon>Bacteria</taxon>
        <taxon>Bacillati</taxon>
        <taxon>Actinomycetota</taxon>
        <taxon>Actinomycetes</taxon>
        <taxon>Propionibacteriales</taxon>
        <taxon>Nocardioidaceae</taxon>
        <taxon>Aeromicrobium</taxon>
    </lineage>
</organism>
<comment type="function">
    <text evidence="7">Ligates lysine onto the cytidine present at position 34 of the AUA codon-specific tRNA(Ile) that contains the anticodon CAU, in an ATP-dependent manner. Cytidine is converted to lysidine, thus changing the amino acid specificity of the tRNA from methionine to isoleucine.</text>
</comment>
<dbReference type="PANTHER" id="PTHR43033:SF1">
    <property type="entry name" value="TRNA(ILE)-LYSIDINE SYNTHASE-RELATED"/>
    <property type="match status" value="1"/>
</dbReference>
<evidence type="ECO:0000259" key="8">
    <source>
        <dbReference type="Pfam" id="PF01171"/>
    </source>
</evidence>
<dbReference type="InterPro" id="IPR015262">
    <property type="entry name" value="tRNA_Ile_lys_synt_subst-bd"/>
</dbReference>
<evidence type="ECO:0000256" key="3">
    <source>
        <dbReference type="ARBA" id="ARBA00022694"/>
    </source>
</evidence>
<name>A0A641APV8_9ACTN</name>
<evidence type="ECO:0000256" key="6">
    <source>
        <dbReference type="ARBA" id="ARBA00048539"/>
    </source>
</evidence>
<proteinExistence type="inferred from homology"/>
<keyword evidence="11" id="KW-1185">Reference proteome</keyword>
<dbReference type="GO" id="GO:0005737">
    <property type="term" value="C:cytoplasm"/>
    <property type="evidence" value="ECO:0007669"/>
    <property type="project" value="UniProtKB-SubCell"/>
</dbReference>
<dbReference type="NCBIfam" id="TIGR02432">
    <property type="entry name" value="lysidine_TilS_N"/>
    <property type="match status" value="1"/>
</dbReference>
<dbReference type="AlphaFoldDB" id="A0A641APV8"/>
<evidence type="ECO:0000256" key="1">
    <source>
        <dbReference type="ARBA" id="ARBA00022490"/>
    </source>
</evidence>
<dbReference type="SUPFAM" id="SSF52402">
    <property type="entry name" value="Adenine nucleotide alpha hydrolases-like"/>
    <property type="match status" value="1"/>
</dbReference>
<evidence type="ECO:0000256" key="4">
    <source>
        <dbReference type="ARBA" id="ARBA00022741"/>
    </source>
</evidence>
<comment type="subcellular location">
    <subcellularLocation>
        <location evidence="7">Cytoplasm</location>
    </subcellularLocation>
</comment>
<evidence type="ECO:0000259" key="9">
    <source>
        <dbReference type="Pfam" id="PF09179"/>
    </source>
</evidence>
<dbReference type="InterPro" id="IPR012094">
    <property type="entry name" value="tRNA_Ile_lys_synt"/>
</dbReference>
<dbReference type="SUPFAM" id="SSF82829">
    <property type="entry name" value="MesJ substrate recognition domain-like"/>
    <property type="match status" value="1"/>
</dbReference>
<dbReference type="EMBL" id="SDPP02000001">
    <property type="protein sequence ID" value="KAA1379969.1"/>
    <property type="molecule type" value="Genomic_DNA"/>
</dbReference>
<feature type="binding site" evidence="7">
    <location>
        <begin position="34"/>
        <end position="39"/>
    </location>
    <ligand>
        <name>ATP</name>
        <dbReference type="ChEBI" id="CHEBI:30616"/>
    </ligand>
</feature>
<dbReference type="OrthoDB" id="5244702at2"/>
<dbReference type="CDD" id="cd01992">
    <property type="entry name" value="TilS_N"/>
    <property type="match status" value="1"/>
</dbReference>
<keyword evidence="2 7" id="KW-0436">Ligase</keyword>
<evidence type="ECO:0000256" key="5">
    <source>
        <dbReference type="ARBA" id="ARBA00022840"/>
    </source>
</evidence>
<comment type="domain">
    <text evidence="7">The N-terminal region contains the highly conserved SGGXDS motif, predicted to be a P-loop motif involved in ATP binding.</text>
</comment>
<dbReference type="GO" id="GO:0005524">
    <property type="term" value="F:ATP binding"/>
    <property type="evidence" value="ECO:0007669"/>
    <property type="project" value="UniProtKB-UniRule"/>
</dbReference>
<dbReference type="InterPro" id="IPR011063">
    <property type="entry name" value="TilS/TtcA_N"/>
</dbReference>
<comment type="similarity">
    <text evidence="7">Belongs to the tRNA(Ile)-lysidine synthase family.</text>
</comment>
<comment type="caution">
    <text evidence="10">The sequence shown here is derived from an EMBL/GenBank/DDBJ whole genome shotgun (WGS) entry which is preliminary data.</text>
</comment>
<evidence type="ECO:0000256" key="2">
    <source>
        <dbReference type="ARBA" id="ARBA00022598"/>
    </source>
</evidence>
<reference evidence="10" key="1">
    <citation type="submission" date="2019-09" db="EMBL/GenBank/DDBJ databases">
        <authorList>
            <person name="Li J."/>
        </authorList>
    </citation>
    <scope>NUCLEOTIDE SEQUENCE [LARGE SCALE GENOMIC DNA]</scope>
    <source>
        <strain evidence="10">NRBC 14897</strain>
    </source>
</reference>
<dbReference type="Pfam" id="PF09179">
    <property type="entry name" value="TilS"/>
    <property type="match status" value="1"/>
</dbReference>
<evidence type="ECO:0000313" key="10">
    <source>
        <dbReference type="EMBL" id="KAA1379969.1"/>
    </source>
</evidence>
<evidence type="ECO:0000256" key="7">
    <source>
        <dbReference type="HAMAP-Rule" id="MF_01161"/>
    </source>
</evidence>
<dbReference type="InterPro" id="IPR012795">
    <property type="entry name" value="tRNA_Ile_lys_synt_N"/>
</dbReference>
<keyword evidence="1 7" id="KW-0963">Cytoplasm</keyword>
<dbReference type="PANTHER" id="PTHR43033">
    <property type="entry name" value="TRNA(ILE)-LYSIDINE SYNTHASE-RELATED"/>
    <property type="match status" value="1"/>
</dbReference>
<dbReference type="GO" id="GO:0032267">
    <property type="term" value="F:tRNA(Ile)-lysidine synthase activity"/>
    <property type="evidence" value="ECO:0007669"/>
    <property type="project" value="UniProtKB-EC"/>
</dbReference>
<dbReference type="Gene3D" id="3.40.50.620">
    <property type="entry name" value="HUPs"/>
    <property type="match status" value="1"/>
</dbReference>
<dbReference type="RefSeq" id="WP_129179987.1">
    <property type="nucleotide sequence ID" value="NZ_JAGIOG010000001.1"/>
</dbReference>
<dbReference type="Gene3D" id="1.20.59.20">
    <property type="match status" value="1"/>
</dbReference>
<dbReference type="Pfam" id="PF01171">
    <property type="entry name" value="ATP_bind_3"/>
    <property type="match status" value="1"/>
</dbReference>
<accession>A0A641APV8</accession>
<sequence length="321" mass="33247">MGGALDPAVATGRNLVREALADLAAGTRVVVGVSGGADSLALAAVTAFVADRGSLDLSAVVVDHGLQHGSDEVAARAVQQLDGLGVRAVVRRVDVGRVGGPEAAARTARREVLAASGADAVLLAHTLDDQAETVLLGLGRGSGPRSIAGMAAIDGLWRRPFLPLRRAGTEQICRAHGLTWWTDPHNSDPAFRRSRVRGEVMPLLEDVLGRGVAEALARTADQVRADGHLLDELAAQVADPLDVATLAALPPALRSRVLRRVALAAGAVGAELSSTHLAELDRLVTDWHGQQRIELPGRVSVTRVRTSGGTSLTFAATPVGG</sequence>